<feature type="region of interest" description="Disordered" evidence="1">
    <location>
        <begin position="376"/>
        <end position="410"/>
    </location>
</feature>
<dbReference type="VEuPathDB" id="TriTrypDB:LPAL13_310022900"/>
<evidence type="ECO:0000313" key="3">
    <source>
        <dbReference type="Proteomes" id="UP000063063"/>
    </source>
</evidence>
<evidence type="ECO:0000313" key="2">
    <source>
        <dbReference type="EMBL" id="AIO00756.1"/>
    </source>
</evidence>
<dbReference type="EMBL" id="CP009400">
    <property type="protein sequence ID" value="AIO00756.1"/>
    <property type="molecule type" value="Genomic_DNA"/>
</dbReference>
<dbReference type="VEuPathDB" id="TriTrypDB:LPMP_311660"/>
<feature type="region of interest" description="Disordered" evidence="1">
    <location>
        <begin position="66"/>
        <end position="92"/>
    </location>
</feature>
<dbReference type="OrthoDB" id="242701at2759"/>
<accession>A0A088RXV9</accession>
<proteinExistence type="predicted"/>
<protein>
    <submittedName>
        <fullName evidence="2">Uncharacterized protein</fullName>
    </submittedName>
</protein>
<dbReference type="eggNOG" id="ENOG502S9EV">
    <property type="taxonomic scope" value="Eukaryota"/>
</dbReference>
<keyword evidence="3" id="KW-1185">Reference proteome</keyword>
<reference evidence="2 3" key="1">
    <citation type="journal article" date="2015" name="Sci. Rep.">
        <title>The genome of Leishmania panamensis: insights into genomics of the L. (Viannia) subgenus.</title>
        <authorList>
            <person name="Llanes A."/>
            <person name="Restrepo C.M."/>
            <person name="Vecchio G.D."/>
            <person name="Anguizola F.J."/>
            <person name="Lleonart R."/>
        </authorList>
    </citation>
    <scope>NUCLEOTIDE SEQUENCE [LARGE SCALE GENOMIC DNA]</scope>
    <source>
        <strain evidence="2 3">MHOM/PA/94/PSC-1</strain>
    </source>
</reference>
<name>A0A088RXV9_LEIPA</name>
<dbReference type="Proteomes" id="UP000063063">
    <property type="component" value="Chromosome 31"/>
</dbReference>
<gene>
    <name evidence="2" type="ORF">LPMP_311660</name>
</gene>
<dbReference type="RefSeq" id="XP_010701556.1">
    <property type="nucleotide sequence ID" value="XM_010703254.1"/>
</dbReference>
<dbReference type="AlphaFoldDB" id="A0A088RXV9"/>
<evidence type="ECO:0000256" key="1">
    <source>
        <dbReference type="SAM" id="MobiDB-lite"/>
    </source>
</evidence>
<sequence length="410" mass="43910">MRTTPRLSKGTLNPQSNPRFFLPALSLFLHRPSAVCPAVRTAHASTITQRACVSLLLLHRHLSRDNGDHLPPGTPAVAAADGSPTGEEDDEDLKVETYRPQLTPEDAERKAKTDLFVCLLLTLPRDQDWKDMLAAAFRAGTWKPHHLNAVLHGVQLNKYNEPAECAVSCAASLPFSCSFALRHSIVDASKTAPASSTPSTRLQRARDILIFCAEEGGVHAAPSAEGLFVGVSKAPLSSAEEASRPSKAFAPSAAAAHHLLVLLLQAAQRGASATSPLSDPNTTTQPVASFHDVWSFLAWMELHEYHILSNAVLDALEAVVDEGGSQAGAEAAAGLKSAAGLSSAPFASPLKYAVVSRRVHRLDYLRSERALLRESMKSAEQGANGARMSTGAVRGRRWRDAPRTAPVHTE</sequence>
<dbReference type="KEGG" id="lpan:LPMP_311660"/>
<organism evidence="2 3">
    <name type="scientific">Leishmania panamensis</name>
    <dbReference type="NCBI Taxonomy" id="5679"/>
    <lineage>
        <taxon>Eukaryota</taxon>
        <taxon>Discoba</taxon>
        <taxon>Euglenozoa</taxon>
        <taxon>Kinetoplastea</taxon>
        <taxon>Metakinetoplastina</taxon>
        <taxon>Trypanosomatida</taxon>
        <taxon>Trypanosomatidae</taxon>
        <taxon>Leishmaniinae</taxon>
        <taxon>Leishmania</taxon>
        <taxon>Leishmania guyanensis species complex</taxon>
    </lineage>
</organism>
<dbReference type="GeneID" id="22577592"/>